<name>A0A9N9MX79_9CUCU</name>
<reference evidence="3" key="1">
    <citation type="submission" date="2022-01" db="EMBL/GenBank/DDBJ databases">
        <authorList>
            <person name="King R."/>
        </authorList>
    </citation>
    <scope>NUCLEOTIDE SEQUENCE</scope>
</reference>
<dbReference type="Pfam" id="PF25273">
    <property type="entry name" value="DUF7869"/>
    <property type="match status" value="2"/>
</dbReference>
<dbReference type="OrthoDB" id="6771640at2759"/>
<feature type="region of interest" description="Disordered" evidence="1">
    <location>
        <begin position="1031"/>
        <end position="1127"/>
    </location>
</feature>
<accession>A0A9N9MX79</accession>
<feature type="compositionally biased region" description="Acidic residues" evidence="1">
    <location>
        <begin position="183"/>
        <end position="196"/>
    </location>
</feature>
<sequence length="1677" mass="194423">MTLLYLGNNVIEMVTKTESYPDPDEDKDEAAVTTENLEMIRKSTIDEVTTPPAETSQQIIKMVKKSSIDEETRQINSECSTPELNAEAEVIMELYPVESITDVMYQNIKILATGTEQGACLTDSIELLEDALAITTAEEEQLLLESIVDSEIDGNKNQDISSNDHTNPLEIQSAEKELSNASDLDDPLYEPNEESDTLSNNETNEEEMDNETNNEEEMDNETNNKEEMDNNQNNKGRKRKRNHKAWKKNIRKKERAAGHEYLSSKNKIIPKKEMKETCQDGYRKKCTQKITTDERLSIHTQFYNKDLDINQKRQFIASCIEEVPVERVRVRTGSRIGKRKSTLNYFFTVNNKKVNVCRTYFLNTLNLSQTSVRFALKKRQSGGLVTVDQRGKHEPSNKIGVNERNMIKEHISKFPCIESHYSRNKTQKKYLGSHLNISKMYELFFEECRNQIPREEIPKKWLYADIFNTEFNLSFKEPNNDTCDACDEFIIKLKENLPNETRIDTQNEYDAHLSDADNRYQLKKQDKEASKNVRNCNVLTVDLQKCLPTPLLKNAQSFYSLKLWTFNYTVYNTTKKTSSCFVWDESIAGRGGNEMASCLLRYILTLDESVENIIIWSDNCPSQNRNLQMLMSYFYVMMVKPSLKSVEHKYLLRGHTHMEVDSVHARIERQMKASPDFSIITPWDWQQLMRLCNSNLMVEEMQTVDFKNFNYLYDNIKSSFQNNKKTTTEILPEKSESTKEKNTVTKKTCCCKEVLTKLETHNSQMNTKLSSVKANLLQIREDIQTLLKRLTATNNDIETENLNKIFSLPFDNDKGLQELEEFLCVKENFETAVSIYMFFFAFCTLLKNKIMLIVLFAADYYKVQRRNEVSGSDRKTCLFFEELNELFGDRPAAGMEGVDSSSQILDSATSTDEDNNAASNAALEDCGSRRVCSDRGWLSGTNRAYICRGLSTRGKLMLALLKEKEMTESVIVKEKISVFIEKSNLKKTDSVTLNECDFQPSTSSAPTTKLDFFDGNPDVTKHSFVTEFTHYGLSPENQSDETDSEPFIESEEEYIPNDNEYSSSSNPNSDIEELTIRPKINKPPKNTPPLNEDLTETDTAPDNKVINLGTQANGRKRKGKYFPPKEKISKKKKCEPDTWKKRKAALARSKGESYLSYKNIPVPEKQIKEELLCREKCRLNCSTRFTREDRMILLKEFYSLDINSKNTLLFKSIHKHDVKRVRKDSRKHKSASYTYYVTLHGNIEKVCKEALCSLYQIGRKKIGIIKSRLNSGASAPPPDQRGRHLNRPHKIDDEVKQHVIAHINKFPAEMSHYSRNRNPNKKYLSPLLNLSKMYQLYLEECDQEKLPEKFRVKKSSYSKLFVTKFNLSFGSPKSDTCSICDTGESKEEHKENYIAAINALKMDREKAKTLDNIVYITIDMQQTMPLPKITTSKAFYLRQMWFYNFGIHVVTKTLENASFCTWTEDIANRGSSETCSSLLYYIEIDETLRDKNHLLIWSDSCAGQNKNFSMVCLYQYLILKGYFRCIDHKFPEVGHTYLDSDRDFGRIEKVLRKHDTVYVPETYRTSLNITALPDNLRLINRKKDELNETVRFRDGIKWIRVEEYGSYLYKESYDETVPFKKVNILKNKKITEPPQNVEIQRVREKYGTISDEKKKNLKDQLKFIKPEYRYFYEQILG</sequence>
<dbReference type="PANTHER" id="PTHR10773:SF19">
    <property type="match status" value="1"/>
</dbReference>
<dbReference type="PANTHER" id="PTHR10773">
    <property type="entry name" value="DNA-DIRECTED RNA POLYMERASES I, II, AND III SUBUNIT RPABC2"/>
    <property type="match status" value="1"/>
</dbReference>
<gene>
    <name evidence="3" type="ORF">CEUTPL_LOCUS12503</name>
</gene>
<feature type="domain" description="DUF7869" evidence="2">
    <location>
        <begin position="578"/>
        <end position="709"/>
    </location>
</feature>
<feature type="compositionally biased region" description="Acidic residues" evidence="1">
    <location>
        <begin position="1038"/>
        <end position="1055"/>
    </location>
</feature>
<keyword evidence="4" id="KW-1185">Reference proteome</keyword>
<organism evidence="3 4">
    <name type="scientific">Ceutorhynchus assimilis</name>
    <name type="common">cabbage seed weevil</name>
    <dbReference type="NCBI Taxonomy" id="467358"/>
    <lineage>
        <taxon>Eukaryota</taxon>
        <taxon>Metazoa</taxon>
        <taxon>Ecdysozoa</taxon>
        <taxon>Arthropoda</taxon>
        <taxon>Hexapoda</taxon>
        <taxon>Insecta</taxon>
        <taxon>Pterygota</taxon>
        <taxon>Neoptera</taxon>
        <taxon>Endopterygota</taxon>
        <taxon>Coleoptera</taxon>
        <taxon>Polyphaga</taxon>
        <taxon>Cucujiformia</taxon>
        <taxon>Curculionidae</taxon>
        <taxon>Ceutorhynchinae</taxon>
        <taxon>Ceutorhynchus</taxon>
    </lineage>
</organism>
<proteinExistence type="predicted"/>
<dbReference type="InterPro" id="IPR057191">
    <property type="entry name" value="DUF7869"/>
</dbReference>
<feature type="compositionally biased region" description="Acidic residues" evidence="1">
    <location>
        <begin position="203"/>
        <end position="220"/>
    </location>
</feature>
<feature type="compositionally biased region" description="Polar residues" evidence="1">
    <location>
        <begin position="1059"/>
        <end position="1069"/>
    </location>
</feature>
<dbReference type="EMBL" id="OU892284">
    <property type="protein sequence ID" value="CAG9772081.1"/>
    <property type="molecule type" value="Genomic_DNA"/>
</dbReference>
<evidence type="ECO:0000259" key="2">
    <source>
        <dbReference type="Pfam" id="PF25273"/>
    </source>
</evidence>
<feature type="region of interest" description="Disordered" evidence="1">
    <location>
        <begin position="176"/>
        <end position="249"/>
    </location>
</feature>
<evidence type="ECO:0000256" key="1">
    <source>
        <dbReference type="SAM" id="MobiDB-lite"/>
    </source>
</evidence>
<evidence type="ECO:0000313" key="4">
    <source>
        <dbReference type="Proteomes" id="UP001152799"/>
    </source>
</evidence>
<protein>
    <recommendedName>
        <fullName evidence="2">DUF7869 domain-containing protein</fullName>
    </recommendedName>
</protein>
<dbReference type="Proteomes" id="UP001152799">
    <property type="component" value="Chromosome 8"/>
</dbReference>
<feature type="domain" description="DUF7869" evidence="2">
    <location>
        <begin position="1461"/>
        <end position="1561"/>
    </location>
</feature>
<evidence type="ECO:0000313" key="3">
    <source>
        <dbReference type="EMBL" id="CAG9772081.1"/>
    </source>
</evidence>
<feature type="compositionally biased region" description="Basic residues" evidence="1">
    <location>
        <begin position="235"/>
        <end position="249"/>
    </location>
</feature>